<evidence type="ECO:0000259" key="8">
    <source>
        <dbReference type="Pfam" id="PF04039"/>
    </source>
</evidence>
<sequence>MKTSEILTTICKVLFPFVLSYGLYVIINGHISPGGGFQGGAILATAILINYLIGIHIVEDVGLLVKVEKYTFIVIMLLAFVSLFTRGELFTNFFSIQSSILQKRIFLILMNFFIGIKVATGLIAIFSTFIEEGE</sequence>
<keyword evidence="3" id="KW-1003">Cell membrane</keyword>
<comment type="similarity">
    <text evidence="2">Belongs to the CPA3 antiporters (TC 2.A.63) subunit B family.</text>
</comment>
<proteinExistence type="inferred from homology"/>
<dbReference type="GO" id="GO:0005886">
    <property type="term" value="C:plasma membrane"/>
    <property type="evidence" value="ECO:0007669"/>
    <property type="project" value="UniProtKB-SubCell"/>
</dbReference>
<keyword evidence="5 7" id="KW-1133">Transmembrane helix</keyword>
<evidence type="ECO:0000313" key="9">
    <source>
        <dbReference type="EMBL" id="MBS4538353.1"/>
    </source>
</evidence>
<dbReference type="RefSeq" id="WP_203366278.1">
    <property type="nucleotide sequence ID" value="NZ_WSFT01000031.1"/>
</dbReference>
<feature type="domain" description="Na+/H+ antiporter MnhB subunit-related protein" evidence="8">
    <location>
        <begin position="6"/>
        <end position="123"/>
    </location>
</feature>
<evidence type="ECO:0000256" key="3">
    <source>
        <dbReference type="ARBA" id="ARBA00022475"/>
    </source>
</evidence>
<dbReference type="Pfam" id="PF04039">
    <property type="entry name" value="MnhB"/>
    <property type="match status" value="1"/>
</dbReference>
<dbReference type="AlphaFoldDB" id="A0A942USJ4"/>
<evidence type="ECO:0000256" key="5">
    <source>
        <dbReference type="ARBA" id="ARBA00022989"/>
    </source>
</evidence>
<comment type="caution">
    <text evidence="9">The sequence shown here is derived from an EMBL/GenBank/DDBJ whole genome shotgun (WGS) entry which is preliminary data.</text>
</comment>
<evidence type="ECO:0000256" key="4">
    <source>
        <dbReference type="ARBA" id="ARBA00022692"/>
    </source>
</evidence>
<accession>A0A942USJ4</accession>
<evidence type="ECO:0000256" key="2">
    <source>
        <dbReference type="ARBA" id="ARBA00009425"/>
    </source>
</evidence>
<protein>
    <submittedName>
        <fullName evidence="9">MnhB domain-containing protein</fullName>
    </submittedName>
</protein>
<dbReference type="InterPro" id="IPR007182">
    <property type="entry name" value="MnhB"/>
</dbReference>
<evidence type="ECO:0000256" key="1">
    <source>
        <dbReference type="ARBA" id="ARBA00004651"/>
    </source>
</evidence>
<reference evidence="9" key="1">
    <citation type="submission" date="2019-12" db="EMBL/GenBank/DDBJ databases">
        <title>Clostridiaceae gen. nov. sp. nov., isolated from sediment in Xinjiang, China.</title>
        <authorList>
            <person name="Zhang R."/>
        </authorList>
    </citation>
    <scope>NUCLEOTIDE SEQUENCE</scope>
    <source>
        <strain evidence="9">D2Q-11</strain>
    </source>
</reference>
<evidence type="ECO:0000256" key="7">
    <source>
        <dbReference type="SAM" id="Phobius"/>
    </source>
</evidence>
<dbReference type="PANTHER" id="PTHR33932:SF4">
    <property type="entry name" value="NA(+)_H(+) ANTIPORTER SUBUNIT B"/>
    <property type="match status" value="1"/>
</dbReference>
<dbReference type="Proteomes" id="UP000724672">
    <property type="component" value="Unassembled WGS sequence"/>
</dbReference>
<evidence type="ECO:0000256" key="6">
    <source>
        <dbReference type="ARBA" id="ARBA00023136"/>
    </source>
</evidence>
<feature type="transmembrane region" description="Helical" evidence="7">
    <location>
        <begin position="39"/>
        <end position="58"/>
    </location>
</feature>
<keyword evidence="6 7" id="KW-0472">Membrane</keyword>
<keyword evidence="10" id="KW-1185">Reference proteome</keyword>
<feature type="transmembrane region" description="Helical" evidence="7">
    <location>
        <begin position="106"/>
        <end position="130"/>
    </location>
</feature>
<name>A0A942USJ4_9FIRM</name>
<comment type="subcellular location">
    <subcellularLocation>
        <location evidence="1">Cell membrane</location>
        <topology evidence="1">Multi-pass membrane protein</topology>
    </subcellularLocation>
</comment>
<feature type="transmembrane region" description="Helical" evidence="7">
    <location>
        <begin position="6"/>
        <end position="27"/>
    </location>
</feature>
<evidence type="ECO:0000313" key="10">
    <source>
        <dbReference type="Proteomes" id="UP000724672"/>
    </source>
</evidence>
<organism evidence="9 10">
    <name type="scientific">Anaeromonas frigoriresistens</name>
    <dbReference type="NCBI Taxonomy" id="2683708"/>
    <lineage>
        <taxon>Bacteria</taxon>
        <taxon>Bacillati</taxon>
        <taxon>Bacillota</taxon>
        <taxon>Tissierellia</taxon>
        <taxon>Tissierellales</taxon>
        <taxon>Thermohalobacteraceae</taxon>
        <taxon>Anaeromonas</taxon>
    </lineage>
</organism>
<keyword evidence="4 7" id="KW-0812">Transmembrane</keyword>
<dbReference type="InterPro" id="IPR050622">
    <property type="entry name" value="CPA3_antiporter_subunitB"/>
</dbReference>
<dbReference type="EMBL" id="WSFT01000031">
    <property type="protein sequence ID" value="MBS4538353.1"/>
    <property type="molecule type" value="Genomic_DNA"/>
</dbReference>
<dbReference type="PANTHER" id="PTHR33932">
    <property type="entry name" value="NA(+)/H(+) ANTIPORTER SUBUNIT B"/>
    <property type="match status" value="1"/>
</dbReference>
<gene>
    <name evidence="9" type="ORF">GOQ27_07745</name>
</gene>
<feature type="transmembrane region" description="Helical" evidence="7">
    <location>
        <begin position="70"/>
        <end position="94"/>
    </location>
</feature>